<evidence type="ECO:0000313" key="1">
    <source>
        <dbReference type="EMBL" id="PYE44366.1"/>
    </source>
</evidence>
<proteinExistence type="predicted"/>
<evidence type="ECO:0000313" key="2">
    <source>
        <dbReference type="Proteomes" id="UP000247790"/>
    </source>
</evidence>
<organism evidence="1 2">
    <name type="scientific">Paenibacillus barcinonensis</name>
    <dbReference type="NCBI Taxonomy" id="198119"/>
    <lineage>
        <taxon>Bacteria</taxon>
        <taxon>Bacillati</taxon>
        <taxon>Bacillota</taxon>
        <taxon>Bacilli</taxon>
        <taxon>Bacillales</taxon>
        <taxon>Paenibacillaceae</taxon>
        <taxon>Paenibacillus</taxon>
    </lineage>
</organism>
<accession>A0A2V4V6A7</accession>
<dbReference type="EMBL" id="QJSW01000023">
    <property type="protein sequence ID" value="PYE44366.1"/>
    <property type="molecule type" value="Genomic_DNA"/>
</dbReference>
<sequence>MIKVQIVEKLNNGVRGVVTDEKIQLFKSNSADCCGINRPGAGHECVHAVWTVSRGVQQYSHAGHDYCGFDYV</sequence>
<reference evidence="1 2" key="1">
    <citation type="submission" date="2018-06" db="EMBL/GenBank/DDBJ databases">
        <title>Genomic Encyclopedia of Type Strains, Phase III (KMG-III): the genomes of soil and plant-associated and newly described type strains.</title>
        <authorList>
            <person name="Whitman W."/>
        </authorList>
    </citation>
    <scope>NUCLEOTIDE SEQUENCE [LARGE SCALE GENOMIC DNA]</scope>
    <source>
        <strain evidence="1 2">CECT 7022</strain>
    </source>
</reference>
<dbReference type="AlphaFoldDB" id="A0A2V4V6A7"/>
<name>A0A2V4V6A7_PAEBA</name>
<dbReference type="Proteomes" id="UP000247790">
    <property type="component" value="Unassembled WGS sequence"/>
</dbReference>
<gene>
    <name evidence="1" type="ORF">DFQ00_1235</name>
</gene>
<protein>
    <submittedName>
        <fullName evidence="1">Uncharacterized protein</fullName>
    </submittedName>
</protein>
<comment type="caution">
    <text evidence="1">The sequence shown here is derived from an EMBL/GenBank/DDBJ whole genome shotgun (WGS) entry which is preliminary data.</text>
</comment>